<evidence type="ECO:0000313" key="2">
    <source>
        <dbReference type="Proteomes" id="UP001060085"/>
    </source>
</evidence>
<sequence length="646" mass="70453">MAQEQQLEVVNNGRAERARLLLNSPEPPTLWQEVAGSIRDTILPYKVSSPEKQSPGKLAFSFLQGLFPILEWGRNYKATKFKKDLMAGLTLASLCIPQSIGYANLAKLDPQYGLYTSVVPPLIYAVMGSSREIAIGPVAVVSLLLSAMVGKMVDPEVDPISYRKIVFTVTFFAGTFQAAFGLFRLGFLVDFLSHAALVGFMAGAAIVIGLQQLKGLLGLSNFTTKTDIVSVLKAVFSALHHPWYPLNFVLGCSFLIFILATRFIGRRKKKLFWLPAIAPLLSVILSTLIVYLTKADEHGVKIVKHFKGGLNPSSLHQLHLNNNTHLGQAAKTGLICAIVALTEAIAVGRSFASIKGYHIDGNKEMRAMGLMNIVGSLTSCYVATGSFSRTAVNFSAGCETVVSNIVMAIAVLLSLQFLTRLLYYTPLAILASIILSALPGLIDIPEARNIWKVDKLDFVICITTFFGVLFASVEIGLLVAVIISFAKLILESIRPNTDVLGRLPGTDIFCNVVQYPMATKTSGILIIRINAASICFANASFIRERILRLLEDESQENTKDRIRVLVLDMTNVMSIDTSGIIALEELLKKLVSQGTEVALANPRWRVISKIKMSNFIDKLGRGAVFLTVEDAVDANLDSKLHGLNSC</sequence>
<protein>
    <submittedName>
        <fullName evidence="1">Uncharacterized protein</fullName>
    </submittedName>
</protein>
<gene>
    <name evidence="1" type="ORF">M9H77_31917</name>
</gene>
<dbReference type="Proteomes" id="UP001060085">
    <property type="component" value="Linkage Group LG07"/>
</dbReference>
<proteinExistence type="predicted"/>
<comment type="caution">
    <text evidence="1">The sequence shown here is derived from an EMBL/GenBank/DDBJ whole genome shotgun (WGS) entry which is preliminary data.</text>
</comment>
<accession>A0ACC0A1D9</accession>
<dbReference type="EMBL" id="CM044707">
    <property type="protein sequence ID" value="KAI5654730.1"/>
    <property type="molecule type" value="Genomic_DNA"/>
</dbReference>
<reference evidence="2" key="1">
    <citation type="journal article" date="2023" name="Nat. Plants">
        <title>Single-cell RNA sequencing provides a high-resolution roadmap for understanding the multicellular compartmentation of specialized metabolism.</title>
        <authorList>
            <person name="Sun S."/>
            <person name="Shen X."/>
            <person name="Li Y."/>
            <person name="Li Y."/>
            <person name="Wang S."/>
            <person name="Li R."/>
            <person name="Zhang H."/>
            <person name="Shen G."/>
            <person name="Guo B."/>
            <person name="Wei J."/>
            <person name="Xu J."/>
            <person name="St-Pierre B."/>
            <person name="Chen S."/>
            <person name="Sun C."/>
        </authorList>
    </citation>
    <scope>NUCLEOTIDE SEQUENCE [LARGE SCALE GENOMIC DNA]</scope>
</reference>
<name>A0ACC0A1D9_CATRO</name>
<keyword evidence="2" id="KW-1185">Reference proteome</keyword>
<evidence type="ECO:0000313" key="1">
    <source>
        <dbReference type="EMBL" id="KAI5654730.1"/>
    </source>
</evidence>
<organism evidence="1 2">
    <name type="scientific">Catharanthus roseus</name>
    <name type="common">Madagascar periwinkle</name>
    <name type="synonym">Vinca rosea</name>
    <dbReference type="NCBI Taxonomy" id="4058"/>
    <lineage>
        <taxon>Eukaryota</taxon>
        <taxon>Viridiplantae</taxon>
        <taxon>Streptophyta</taxon>
        <taxon>Embryophyta</taxon>
        <taxon>Tracheophyta</taxon>
        <taxon>Spermatophyta</taxon>
        <taxon>Magnoliopsida</taxon>
        <taxon>eudicotyledons</taxon>
        <taxon>Gunneridae</taxon>
        <taxon>Pentapetalae</taxon>
        <taxon>asterids</taxon>
        <taxon>lamiids</taxon>
        <taxon>Gentianales</taxon>
        <taxon>Apocynaceae</taxon>
        <taxon>Rauvolfioideae</taxon>
        <taxon>Vinceae</taxon>
        <taxon>Catharanthinae</taxon>
        <taxon>Catharanthus</taxon>
    </lineage>
</organism>